<accession>A0A010RZ90</accession>
<name>A0A010RZ90_9PEZI</name>
<comment type="caution">
    <text evidence="1">The sequence shown here is derived from an EMBL/GenBank/DDBJ whole genome shotgun (WGS) entry which is preliminary data.</text>
</comment>
<dbReference type="KEGG" id="cfj:CFIO01_00716"/>
<evidence type="ECO:0000313" key="1">
    <source>
        <dbReference type="EMBL" id="EXF83574.1"/>
    </source>
</evidence>
<dbReference type="Proteomes" id="UP000020467">
    <property type="component" value="Unassembled WGS sequence"/>
</dbReference>
<dbReference type="HOGENOM" id="CLU_1354501_0_0_1"/>
<dbReference type="AlphaFoldDB" id="A0A010RZ90"/>
<evidence type="ECO:0000313" key="2">
    <source>
        <dbReference type="Proteomes" id="UP000020467"/>
    </source>
</evidence>
<sequence>MSDPFSIAGSIAGIVQLSASVFQQVSKFVKDAKGAEKANDEAFNILEKYYEGLKPGSGLHAEPEPKELIDLISTIISAFEKVFIVIDGVDECGDNMTEVSEAVRLLFESLQPPVSRFSVEMNKTFGRQLLEKQLRMTSPSSKFQLIRKTLKLASMLKWPREGNCVISAFRILCSPRRSDIGSSTEPKECFDGYHVSWTTCVI</sequence>
<proteinExistence type="predicted"/>
<keyword evidence="2" id="KW-1185">Reference proteome</keyword>
<dbReference type="EMBL" id="JARH01000224">
    <property type="protein sequence ID" value="EXF83574.1"/>
    <property type="molecule type" value="Genomic_DNA"/>
</dbReference>
<protein>
    <submittedName>
        <fullName evidence="1">Uncharacterized protein</fullName>
    </submittedName>
</protein>
<organism evidence="1 2">
    <name type="scientific">Colletotrichum fioriniae PJ7</name>
    <dbReference type="NCBI Taxonomy" id="1445577"/>
    <lineage>
        <taxon>Eukaryota</taxon>
        <taxon>Fungi</taxon>
        <taxon>Dikarya</taxon>
        <taxon>Ascomycota</taxon>
        <taxon>Pezizomycotina</taxon>
        <taxon>Sordariomycetes</taxon>
        <taxon>Hypocreomycetidae</taxon>
        <taxon>Glomerellales</taxon>
        <taxon>Glomerellaceae</taxon>
        <taxon>Colletotrichum</taxon>
        <taxon>Colletotrichum acutatum species complex</taxon>
    </lineage>
</organism>
<gene>
    <name evidence="1" type="ORF">CFIO01_00716</name>
</gene>
<reference evidence="1 2" key="1">
    <citation type="submission" date="2014-02" db="EMBL/GenBank/DDBJ databases">
        <title>The genome sequence of Colletotrichum fioriniae PJ7.</title>
        <authorList>
            <person name="Baroncelli R."/>
            <person name="Thon M.R."/>
        </authorList>
    </citation>
    <scope>NUCLEOTIDE SEQUENCE [LARGE SCALE GENOMIC DNA]</scope>
    <source>
        <strain evidence="1 2">PJ7</strain>
    </source>
</reference>
<dbReference type="OrthoDB" id="194358at2759"/>